<dbReference type="SUPFAM" id="SSF50969">
    <property type="entry name" value="YVTN repeat-like/Quinoprotein amine dehydrogenase"/>
    <property type="match status" value="1"/>
</dbReference>
<dbReference type="InterPro" id="IPR015943">
    <property type="entry name" value="WD40/YVTN_repeat-like_dom_sf"/>
</dbReference>
<comment type="caution">
    <text evidence="3">The sequence shown here is derived from an EMBL/GenBank/DDBJ whole genome shotgun (WGS) entry which is preliminary data.</text>
</comment>
<dbReference type="KEGG" id="cput:CONPUDRAFT_166773"/>
<organism evidence="3 4">
    <name type="scientific">Coniophora puteana (strain RWD-64-598)</name>
    <name type="common">Brown rot fungus</name>
    <dbReference type="NCBI Taxonomy" id="741705"/>
    <lineage>
        <taxon>Eukaryota</taxon>
        <taxon>Fungi</taxon>
        <taxon>Dikarya</taxon>
        <taxon>Basidiomycota</taxon>
        <taxon>Agaricomycotina</taxon>
        <taxon>Agaricomycetes</taxon>
        <taxon>Agaricomycetidae</taxon>
        <taxon>Boletales</taxon>
        <taxon>Coniophorineae</taxon>
        <taxon>Coniophoraceae</taxon>
        <taxon>Coniophora</taxon>
    </lineage>
</organism>
<reference evidence="4" key="1">
    <citation type="journal article" date="2012" name="Science">
        <title>The Paleozoic origin of enzymatic lignin decomposition reconstructed from 31 fungal genomes.</title>
        <authorList>
            <person name="Floudas D."/>
            <person name="Binder M."/>
            <person name="Riley R."/>
            <person name="Barry K."/>
            <person name="Blanchette R.A."/>
            <person name="Henrissat B."/>
            <person name="Martinez A.T."/>
            <person name="Otillar R."/>
            <person name="Spatafora J.W."/>
            <person name="Yadav J.S."/>
            <person name="Aerts A."/>
            <person name="Benoit I."/>
            <person name="Boyd A."/>
            <person name="Carlson A."/>
            <person name="Copeland A."/>
            <person name="Coutinho P.M."/>
            <person name="de Vries R.P."/>
            <person name="Ferreira P."/>
            <person name="Findley K."/>
            <person name="Foster B."/>
            <person name="Gaskell J."/>
            <person name="Glotzer D."/>
            <person name="Gorecki P."/>
            <person name="Heitman J."/>
            <person name="Hesse C."/>
            <person name="Hori C."/>
            <person name="Igarashi K."/>
            <person name="Jurgens J.A."/>
            <person name="Kallen N."/>
            <person name="Kersten P."/>
            <person name="Kohler A."/>
            <person name="Kuees U."/>
            <person name="Kumar T.K.A."/>
            <person name="Kuo A."/>
            <person name="LaButti K."/>
            <person name="Larrondo L.F."/>
            <person name="Lindquist E."/>
            <person name="Ling A."/>
            <person name="Lombard V."/>
            <person name="Lucas S."/>
            <person name="Lundell T."/>
            <person name="Martin R."/>
            <person name="McLaughlin D.J."/>
            <person name="Morgenstern I."/>
            <person name="Morin E."/>
            <person name="Murat C."/>
            <person name="Nagy L.G."/>
            <person name="Nolan M."/>
            <person name="Ohm R.A."/>
            <person name="Patyshakuliyeva A."/>
            <person name="Rokas A."/>
            <person name="Ruiz-Duenas F.J."/>
            <person name="Sabat G."/>
            <person name="Salamov A."/>
            <person name="Samejima M."/>
            <person name="Schmutz J."/>
            <person name="Slot J.C."/>
            <person name="St John F."/>
            <person name="Stenlid J."/>
            <person name="Sun H."/>
            <person name="Sun S."/>
            <person name="Syed K."/>
            <person name="Tsang A."/>
            <person name="Wiebenga A."/>
            <person name="Young D."/>
            <person name="Pisabarro A."/>
            <person name="Eastwood D.C."/>
            <person name="Martin F."/>
            <person name="Cullen D."/>
            <person name="Grigoriev I.V."/>
            <person name="Hibbett D.S."/>
        </authorList>
    </citation>
    <scope>NUCLEOTIDE SEQUENCE [LARGE SCALE GENOMIC DNA]</scope>
    <source>
        <strain evidence="4">RWD-64-598 SS2</strain>
    </source>
</reference>
<evidence type="ECO:0000256" key="1">
    <source>
        <dbReference type="ARBA" id="ARBA00022737"/>
    </source>
</evidence>
<accession>A0A5M3MIH5</accession>
<dbReference type="PANTHER" id="PTHR10039:SF17">
    <property type="entry name" value="FUNGAL STAND N-TERMINAL GOODBYE DOMAIN-CONTAINING PROTEIN-RELATED"/>
    <property type="match status" value="1"/>
</dbReference>
<dbReference type="GeneID" id="19205637"/>
<dbReference type="InterPro" id="IPR011044">
    <property type="entry name" value="Quino_amine_DH_bsu"/>
</dbReference>
<proteinExistence type="predicted"/>
<dbReference type="OrthoDB" id="3027122at2759"/>
<dbReference type="InterPro" id="IPR056884">
    <property type="entry name" value="NPHP3-like_N"/>
</dbReference>
<evidence type="ECO:0000259" key="2">
    <source>
        <dbReference type="Pfam" id="PF24883"/>
    </source>
</evidence>
<feature type="domain" description="Nephrocystin 3-like N-terminal" evidence="2">
    <location>
        <begin position="52"/>
        <end position="211"/>
    </location>
</feature>
<sequence length="1272" mass="144006">MADPIRVNAWEKLSDICVHSAPFDSPEREPFSQCLPGTRVDLLDTLRTAIGTENKKIIWLSGESGSGKSAVAHTLAQELHASGALAASFFFSRRHAIRSTDDQFIHTISYQLGLCHPCAKDVIIKALLDDPSLLNPESSRHRQFTRLVLEPLRELSMMWKEQDLTAIMLFDALDECEPGDRNRRLGQLVDSFAQVLEDEKTANFHIVVTSRPYSHIRDALAKPTLVLPHVMENFDARDDIERFLNSSFDEISRAHYFSLPKPWPSLANLQLLADRVSRRFIVAATIVRFLEQKRPSDMQRFLDALLQTQQLTSSIEELYRYVIHSSEHASKGTSLLVHILTLYEPLPILDISRLVQYDARPVLVPLAAIVYVPPIDSAEPVATYHTSLRDFLWDESQSQEFYFSPAAAHFSLATNCLELMDGPLTKDICDLGDASRLHTEIEEFTAKRDKAIYPALAYAARFWLHHLCESPPNPELQDLLSRFVKVHILHWIEVASLTGVFGHCVAPLFRALSHIKTWTSMPDQDDTLALLNDTYRLMNEFFDCITQNALHVYCSALPLCPTKTKLREVYAQALCYASATVVEGLDEDWSPVVRVINFDDGAEVLCTSFDGRLAAVLGGKKIEVWDIMANVVVTSRPRRFIGGYSIHGIFSKDSSSLLFYNRCVYERCSDHDPETLHIWDLSTDTIATVDATGEIDVAAVSSTGDLVSWISSDTLTIVKKDKRTNQIITEEYELDVFEQLHQQKLYWCSQLRFCSQDSFIVAVWRYHGPNKYVTVWDCHSGHLVRATSLESGSDLVAVTSDVHSIAFFLNDSEAQPMFIPIPTQADLDHDSNPETASCVFWRAEDYYGASSHHYSATHFERGIFKFDGAYYWYPCRNPGYGDGEDDEGWNTLERSAVKGTAGFIPFAVSRTCIELIDPCLLSPLGSEDDKEDVSRMAVPGCGDNTFAMVQTAQRQGWLHIRRTQGRETLASLPDEYCDTVTTLGERLIFCSRDGTLLGLGDISTPSLSVYNASTHHIERVLTLDSLDYAPDGACFSPNSSYLAVLNYDRGGVTVWSIPAGEEVFRIRLPLHDSIRMNRVRGVDFAGGDRLRLQDCPQKELDGMIRWNKCEINLTPPNDSWNYSTSCHNNPDVTWDDTDVITANNSQVNKCLIRLDRLVDYLDKGCNKELEGFLLLEECQDQPLLLTKKYPTGTILDVYTWSSFRIDPDGWLWNDPHRLIWIPRQYRPTVGNLPYTDEFEHLYKSRAAVRKFGESGVLIFSHERELPLILEFR</sequence>
<dbReference type="Gene3D" id="2.130.10.10">
    <property type="entry name" value="YVTN repeat-like/Quinoprotein amine dehydrogenase"/>
    <property type="match status" value="2"/>
</dbReference>
<name>A0A5M3MIH5_CONPW</name>
<dbReference type="PANTHER" id="PTHR10039">
    <property type="entry name" value="AMELOGENIN"/>
    <property type="match status" value="1"/>
</dbReference>
<dbReference type="RefSeq" id="XP_007770659.1">
    <property type="nucleotide sequence ID" value="XM_007772469.1"/>
</dbReference>
<dbReference type="Gene3D" id="3.40.50.300">
    <property type="entry name" value="P-loop containing nucleotide triphosphate hydrolases"/>
    <property type="match status" value="1"/>
</dbReference>
<keyword evidence="4" id="KW-1185">Reference proteome</keyword>
<protein>
    <recommendedName>
        <fullName evidence="2">Nephrocystin 3-like N-terminal domain-containing protein</fullName>
    </recommendedName>
</protein>
<dbReference type="AlphaFoldDB" id="A0A5M3MIH5"/>
<dbReference type="EMBL" id="JH711581">
    <property type="protein sequence ID" value="EIW78903.1"/>
    <property type="molecule type" value="Genomic_DNA"/>
</dbReference>
<evidence type="ECO:0000313" key="3">
    <source>
        <dbReference type="EMBL" id="EIW78903.1"/>
    </source>
</evidence>
<dbReference type="Pfam" id="PF24883">
    <property type="entry name" value="NPHP3_N"/>
    <property type="match status" value="1"/>
</dbReference>
<evidence type="ECO:0000313" key="4">
    <source>
        <dbReference type="Proteomes" id="UP000053558"/>
    </source>
</evidence>
<gene>
    <name evidence="3" type="ORF">CONPUDRAFT_166773</name>
</gene>
<keyword evidence="1" id="KW-0677">Repeat</keyword>
<dbReference type="SUPFAM" id="SSF52540">
    <property type="entry name" value="P-loop containing nucleoside triphosphate hydrolases"/>
    <property type="match status" value="1"/>
</dbReference>
<dbReference type="InterPro" id="IPR027417">
    <property type="entry name" value="P-loop_NTPase"/>
</dbReference>
<dbReference type="Proteomes" id="UP000053558">
    <property type="component" value="Unassembled WGS sequence"/>
</dbReference>